<dbReference type="GO" id="GO:0008270">
    <property type="term" value="F:zinc ion binding"/>
    <property type="evidence" value="ECO:0007669"/>
    <property type="project" value="UniProtKB-KW"/>
</dbReference>
<dbReference type="InterPro" id="IPR012337">
    <property type="entry name" value="RNaseH-like_sf"/>
</dbReference>
<sequence length="410" mass="47122">MIRFSMGDIVRGSIEEPETVVDYLKNIARKYKQSDIGEGARLYKMFNELKFFGEGNLRDLDIGVKDEQVVHMGLESLPISYNNLRSIKKENKYKPKKTTNFKAKEKSIENKGSKTFKYRCYLCKKVGHMKKECSSFKAWMTKKGNVFPNSVFSLEVNFINISLLSYWIDSGSPIHITTSLQGITKRRKPQKFEQQVCVGNGAKVAVKAIGTLELDLGLEKSIFLDNVYFIPSLKRNLIFAVLLVKNSCKLVIDYDGIKIFQDSNYLGCGNFNNTTITGTKRTIVRENSANLWHRRLDHISKDRLKALVKNNSLPDLDFSDLQDCIECFKGKQNNKFKKTSVRSGKLLELIHTHICGPFKHITLCGNTYFLTFIDDYSRFYHIYLLSEKSQALDAFRISKTEVELQLENKI</sequence>
<dbReference type="GO" id="GO:0006508">
    <property type="term" value="P:proteolysis"/>
    <property type="evidence" value="ECO:0007669"/>
    <property type="project" value="UniProtKB-KW"/>
</dbReference>
<evidence type="ECO:0000256" key="1">
    <source>
        <dbReference type="ARBA" id="ARBA00022670"/>
    </source>
</evidence>
<comment type="caution">
    <text evidence="4">The sequence shown here is derived from an EMBL/GenBank/DDBJ whole genome shotgun (WGS) entry which is preliminary data.</text>
</comment>
<organism evidence="4 5">
    <name type="scientific">Centaurea solstitialis</name>
    <name type="common">yellow star-thistle</name>
    <dbReference type="NCBI Taxonomy" id="347529"/>
    <lineage>
        <taxon>Eukaryota</taxon>
        <taxon>Viridiplantae</taxon>
        <taxon>Streptophyta</taxon>
        <taxon>Embryophyta</taxon>
        <taxon>Tracheophyta</taxon>
        <taxon>Spermatophyta</taxon>
        <taxon>Magnoliopsida</taxon>
        <taxon>eudicotyledons</taxon>
        <taxon>Gunneridae</taxon>
        <taxon>Pentapetalae</taxon>
        <taxon>asterids</taxon>
        <taxon>campanulids</taxon>
        <taxon>Asterales</taxon>
        <taxon>Asteraceae</taxon>
        <taxon>Carduoideae</taxon>
        <taxon>Cardueae</taxon>
        <taxon>Centaureinae</taxon>
        <taxon>Centaurea</taxon>
    </lineage>
</organism>
<dbReference type="Proteomes" id="UP001172457">
    <property type="component" value="Chromosome 8"/>
</dbReference>
<dbReference type="InterPro" id="IPR025724">
    <property type="entry name" value="GAG-pre-integrase_dom"/>
</dbReference>
<name>A0AA38SND2_9ASTR</name>
<keyword evidence="1" id="KW-0378">Hydrolase</keyword>
<evidence type="ECO:0000313" key="5">
    <source>
        <dbReference type="Proteomes" id="UP001172457"/>
    </source>
</evidence>
<proteinExistence type="predicted"/>
<keyword evidence="2" id="KW-0479">Metal-binding</keyword>
<dbReference type="Gene3D" id="4.10.60.10">
    <property type="entry name" value="Zinc finger, CCHC-type"/>
    <property type="match status" value="1"/>
</dbReference>
<keyword evidence="2" id="KW-0862">Zinc</keyword>
<dbReference type="InterPro" id="IPR039537">
    <property type="entry name" value="Retrotran_Ty1/copia-like"/>
</dbReference>
<gene>
    <name evidence="4" type="ORF">OSB04_031804</name>
</gene>
<dbReference type="PANTHER" id="PTHR42648:SF28">
    <property type="entry name" value="TRANSPOSON-ENCODED PROTEIN WITH RIBONUCLEASE H-LIKE AND RETROVIRUS ZINC FINGER-LIKE DOMAINS"/>
    <property type="match status" value="1"/>
</dbReference>
<keyword evidence="5" id="KW-1185">Reference proteome</keyword>
<dbReference type="PANTHER" id="PTHR42648">
    <property type="entry name" value="TRANSPOSASE, PUTATIVE-RELATED"/>
    <property type="match status" value="1"/>
</dbReference>
<keyword evidence="1" id="KW-0645">Protease</keyword>
<dbReference type="InterPro" id="IPR001878">
    <property type="entry name" value="Znf_CCHC"/>
</dbReference>
<dbReference type="SMART" id="SM00343">
    <property type="entry name" value="ZnF_C2HC"/>
    <property type="match status" value="1"/>
</dbReference>
<dbReference type="GO" id="GO:0003676">
    <property type="term" value="F:nucleic acid binding"/>
    <property type="evidence" value="ECO:0007669"/>
    <property type="project" value="InterPro"/>
</dbReference>
<protein>
    <recommendedName>
        <fullName evidence="3">CCHC-type domain-containing protein</fullName>
    </recommendedName>
</protein>
<dbReference type="Gene3D" id="3.30.420.10">
    <property type="entry name" value="Ribonuclease H-like superfamily/Ribonuclease H"/>
    <property type="match status" value="1"/>
</dbReference>
<reference evidence="4" key="1">
    <citation type="submission" date="2023-03" db="EMBL/GenBank/DDBJ databases">
        <title>Chromosome-scale reference genome and RAD-based genetic map of yellow starthistle (Centaurea solstitialis) reveal putative structural variation and QTLs associated with invader traits.</title>
        <authorList>
            <person name="Reatini B."/>
            <person name="Cang F.A."/>
            <person name="Jiang Q."/>
            <person name="Mckibben M.T.W."/>
            <person name="Barker M.S."/>
            <person name="Rieseberg L.H."/>
            <person name="Dlugosch K.M."/>
        </authorList>
    </citation>
    <scope>NUCLEOTIDE SEQUENCE</scope>
    <source>
        <strain evidence="4">CAN-66</strain>
        <tissue evidence="4">Leaf</tissue>
    </source>
</reference>
<evidence type="ECO:0000259" key="3">
    <source>
        <dbReference type="PROSITE" id="PS50158"/>
    </source>
</evidence>
<dbReference type="AlphaFoldDB" id="A0AA38SND2"/>
<accession>A0AA38SND2</accession>
<dbReference type="SUPFAM" id="SSF53098">
    <property type="entry name" value="Ribonuclease H-like"/>
    <property type="match status" value="1"/>
</dbReference>
<dbReference type="EMBL" id="JARYMX010000008">
    <property type="protein sequence ID" value="KAJ9539071.1"/>
    <property type="molecule type" value="Genomic_DNA"/>
</dbReference>
<dbReference type="SUPFAM" id="SSF57756">
    <property type="entry name" value="Retrovirus zinc finger-like domains"/>
    <property type="match status" value="1"/>
</dbReference>
<dbReference type="InterPro" id="IPR054722">
    <property type="entry name" value="PolX-like_BBD"/>
</dbReference>
<dbReference type="Pfam" id="PF22936">
    <property type="entry name" value="Pol_BBD"/>
    <property type="match status" value="1"/>
</dbReference>
<dbReference type="InterPro" id="IPR036397">
    <property type="entry name" value="RNaseH_sf"/>
</dbReference>
<keyword evidence="2" id="KW-0863">Zinc-finger</keyword>
<evidence type="ECO:0000313" key="4">
    <source>
        <dbReference type="EMBL" id="KAJ9539071.1"/>
    </source>
</evidence>
<evidence type="ECO:0000256" key="2">
    <source>
        <dbReference type="PROSITE-ProRule" id="PRU00047"/>
    </source>
</evidence>
<feature type="domain" description="CCHC-type" evidence="3">
    <location>
        <begin position="119"/>
        <end position="133"/>
    </location>
</feature>
<dbReference type="InterPro" id="IPR036875">
    <property type="entry name" value="Znf_CCHC_sf"/>
</dbReference>
<dbReference type="Pfam" id="PF13976">
    <property type="entry name" value="gag_pre-integrs"/>
    <property type="match status" value="1"/>
</dbReference>
<dbReference type="PROSITE" id="PS50158">
    <property type="entry name" value="ZF_CCHC"/>
    <property type="match status" value="1"/>
</dbReference>
<dbReference type="GO" id="GO:0008233">
    <property type="term" value="F:peptidase activity"/>
    <property type="evidence" value="ECO:0007669"/>
    <property type="project" value="UniProtKB-KW"/>
</dbReference>